<name>A0A383C3P1_9ZZZZ</name>
<gene>
    <name evidence="2" type="ORF">METZ01_LOCUS479494</name>
</gene>
<proteinExistence type="predicted"/>
<dbReference type="EMBL" id="UINC01205455">
    <property type="protein sequence ID" value="SVE26640.1"/>
    <property type="molecule type" value="Genomic_DNA"/>
</dbReference>
<feature type="non-terminal residue" evidence="2">
    <location>
        <position position="1"/>
    </location>
</feature>
<organism evidence="2">
    <name type="scientific">marine metagenome</name>
    <dbReference type="NCBI Taxonomy" id="408172"/>
    <lineage>
        <taxon>unclassified sequences</taxon>
        <taxon>metagenomes</taxon>
        <taxon>ecological metagenomes</taxon>
    </lineage>
</organism>
<feature type="non-terminal residue" evidence="2">
    <location>
        <position position="242"/>
    </location>
</feature>
<evidence type="ECO:0000256" key="1">
    <source>
        <dbReference type="SAM" id="Coils"/>
    </source>
</evidence>
<protein>
    <submittedName>
        <fullName evidence="2">Uncharacterized protein</fullName>
    </submittedName>
</protein>
<accession>A0A383C3P1</accession>
<reference evidence="2" key="1">
    <citation type="submission" date="2018-05" db="EMBL/GenBank/DDBJ databases">
        <authorList>
            <person name="Lanie J.A."/>
            <person name="Ng W.-L."/>
            <person name="Kazmierczak K.M."/>
            <person name="Andrzejewski T.M."/>
            <person name="Davidsen T.M."/>
            <person name="Wayne K.J."/>
            <person name="Tettelin H."/>
            <person name="Glass J.I."/>
            <person name="Rusch D."/>
            <person name="Podicherti R."/>
            <person name="Tsui H.-C.T."/>
            <person name="Winkler M.E."/>
        </authorList>
    </citation>
    <scope>NUCLEOTIDE SEQUENCE</scope>
</reference>
<keyword evidence="1" id="KW-0175">Coiled coil</keyword>
<sequence length="242" mass="27831">PPLDRLAETDASWAATIDTLRPPRKKNQKVAEWRREAPIRPVIFEDAGVLTEENVHLHLDQRVAQRLLARFRSQGFIYHDLSRACLAQAADSIPRVILLGRLSLYGQGAERLHEELVPLAARWTELSQRQGPLKAYARDTEEKTLELLERAFSDSRPTPGEVIQQKLLDAAAKDIDDLLPQLQPRAEELAAIAIEKLKKRGEREEKDLRETLEQQRKRVEEELAKKENDKQLLLGFDEEEKR</sequence>
<evidence type="ECO:0000313" key="2">
    <source>
        <dbReference type="EMBL" id="SVE26640.1"/>
    </source>
</evidence>
<dbReference type="AlphaFoldDB" id="A0A383C3P1"/>
<feature type="coiled-coil region" evidence="1">
    <location>
        <begin position="194"/>
        <end position="232"/>
    </location>
</feature>